<keyword evidence="5 7" id="KW-0472">Membrane</keyword>
<feature type="domain" description="Threonine/Serine exporter ThrE" evidence="9">
    <location>
        <begin position="295"/>
        <end position="420"/>
    </location>
</feature>
<dbReference type="EMBL" id="CP058316">
    <property type="protein sequence ID" value="QLD11364.1"/>
    <property type="molecule type" value="Genomic_DNA"/>
</dbReference>
<dbReference type="InterPro" id="IPR010619">
    <property type="entry name" value="ThrE-like_N"/>
</dbReference>
<feature type="transmembrane region" description="Helical" evidence="7">
    <location>
        <begin position="368"/>
        <end position="386"/>
    </location>
</feature>
<comment type="similarity">
    <text evidence="6">Belongs to the ThrE exporter (TC 2.A.79) family.</text>
</comment>
<dbReference type="AlphaFoldDB" id="A0A7D5EWC6"/>
<evidence type="ECO:0000313" key="11">
    <source>
        <dbReference type="Proteomes" id="UP000509638"/>
    </source>
</evidence>
<dbReference type="GO" id="GO:0015744">
    <property type="term" value="P:succinate transport"/>
    <property type="evidence" value="ECO:0007669"/>
    <property type="project" value="TreeGrafter"/>
</dbReference>
<comment type="subcellular location">
    <subcellularLocation>
        <location evidence="1">Cell membrane</location>
        <topology evidence="1">Multi-pass membrane protein</topology>
    </subcellularLocation>
</comment>
<feature type="transmembrane region" description="Helical" evidence="7">
    <location>
        <begin position="251"/>
        <end position="276"/>
    </location>
</feature>
<evidence type="ECO:0000256" key="2">
    <source>
        <dbReference type="ARBA" id="ARBA00022475"/>
    </source>
</evidence>
<evidence type="ECO:0000313" key="10">
    <source>
        <dbReference type="EMBL" id="QLD11364.1"/>
    </source>
</evidence>
<feature type="transmembrane region" description="Helical" evidence="7">
    <location>
        <begin position="398"/>
        <end position="418"/>
    </location>
</feature>
<organism evidence="10 11">
    <name type="scientific">Microbacterium oleivorans</name>
    <dbReference type="NCBI Taxonomy" id="273677"/>
    <lineage>
        <taxon>Bacteria</taxon>
        <taxon>Bacillati</taxon>
        <taxon>Actinomycetota</taxon>
        <taxon>Actinomycetes</taxon>
        <taxon>Micrococcales</taxon>
        <taxon>Microbacteriaceae</taxon>
        <taxon>Microbacterium</taxon>
    </lineage>
</organism>
<protein>
    <submittedName>
        <fullName evidence="10">Threonine/serine exporter family protein</fullName>
    </submittedName>
</protein>
<feature type="transmembrane region" description="Helical" evidence="7">
    <location>
        <begin position="288"/>
        <end position="308"/>
    </location>
</feature>
<feature type="transmembrane region" description="Helical" evidence="7">
    <location>
        <begin position="217"/>
        <end position="239"/>
    </location>
</feature>
<dbReference type="GO" id="GO:0005886">
    <property type="term" value="C:plasma membrane"/>
    <property type="evidence" value="ECO:0007669"/>
    <property type="project" value="UniProtKB-SubCell"/>
</dbReference>
<dbReference type="PANTHER" id="PTHR34390">
    <property type="entry name" value="UPF0442 PROTEIN YJJB-RELATED"/>
    <property type="match status" value="1"/>
</dbReference>
<evidence type="ECO:0000256" key="1">
    <source>
        <dbReference type="ARBA" id="ARBA00004651"/>
    </source>
</evidence>
<gene>
    <name evidence="10" type="ORF">HW566_05985</name>
</gene>
<evidence type="ECO:0000259" key="9">
    <source>
        <dbReference type="Pfam" id="PF12821"/>
    </source>
</evidence>
<keyword evidence="4 7" id="KW-1133">Transmembrane helix</keyword>
<dbReference type="Pfam" id="PF12821">
    <property type="entry name" value="ThrE_2"/>
    <property type="match status" value="1"/>
</dbReference>
<dbReference type="InterPro" id="IPR050539">
    <property type="entry name" value="ThrE_Dicarb/AminoAcid_Exp"/>
</dbReference>
<evidence type="ECO:0000256" key="3">
    <source>
        <dbReference type="ARBA" id="ARBA00022692"/>
    </source>
</evidence>
<dbReference type="PANTHER" id="PTHR34390:SF2">
    <property type="entry name" value="SUCCINATE TRANSPORTER SUBUNIT YJJP-RELATED"/>
    <property type="match status" value="1"/>
</dbReference>
<feature type="domain" description="Threonine/serine exporter-like N-terminal" evidence="8">
    <location>
        <begin position="29"/>
        <end position="271"/>
    </location>
</feature>
<reference evidence="10 11" key="1">
    <citation type="submission" date="2020-06" db="EMBL/GenBank/DDBJ databases">
        <authorList>
            <person name="Jo H."/>
        </authorList>
    </citation>
    <scope>NUCLEOTIDE SEQUENCE [LARGE SCALE GENOMIC DNA]</scope>
    <source>
        <strain evidence="10 11">I46</strain>
    </source>
</reference>
<proteinExistence type="inferred from homology"/>
<feature type="transmembrane region" description="Helical" evidence="7">
    <location>
        <begin position="184"/>
        <end position="205"/>
    </location>
</feature>
<name>A0A7D5EWC6_9MICO</name>
<evidence type="ECO:0000256" key="7">
    <source>
        <dbReference type="SAM" id="Phobius"/>
    </source>
</evidence>
<sequence length="432" mass="45378">MRDDQSDPVPDGTAELHLEPVRFIARTDAVLRLGMLMLGAGASSARVRDTMDRTARALGLERLESRVGMTDIVITAQRGQLFRTRVAEVRHPVVNSERIAEVMHLSHRVADGVTADELQRELDRIERMPPRYPTAVRVLAAAAACTAFAFLNNGGWAECLSVALAVALGQYVRIRGARLQVNEFLLVFLSAATALLTFLGASHLIESIGAPSPQYGAALTSAVLYLVPGFPLVTGALDLARLDLNAGVNRVVYAGLVLLSTGCAVWAVAAIFQTSAVAVATPGLGEPFLSLGRLVAGFVGVMGFALLFSTPWRTALAAAAIGAVANVGRLLMIDNGAMQPVAAAAAGVAVGFGAFAVSRFVRSPRITLTVPAVLIMVPGASAYRAIVATIESDTLSAVQYGVTAVFVVVALAVGLTVARVVTEREWLRPSAN</sequence>
<feature type="transmembrane region" description="Helical" evidence="7">
    <location>
        <begin position="315"/>
        <end position="333"/>
    </location>
</feature>
<dbReference type="RefSeq" id="WP_178011250.1">
    <property type="nucleotide sequence ID" value="NZ_CP058316.1"/>
</dbReference>
<evidence type="ECO:0000256" key="6">
    <source>
        <dbReference type="ARBA" id="ARBA00034125"/>
    </source>
</evidence>
<dbReference type="Pfam" id="PF06738">
    <property type="entry name" value="ThrE"/>
    <property type="match status" value="1"/>
</dbReference>
<feature type="transmembrane region" description="Helical" evidence="7">
    <location>
        <begin position="339"/>
        <end position="361"/>
    </location>
</feature>
<evidence type="ECO:0000256" key="4">
    <source>
        <dbReference type="ARBA" id="ARBA00022989"/>
    </source>
</evidence>
<keyword evidence="2" id="KW-1003">Cell membrane</keyword>
<dbReference type="InterPro" id="IPR024528">
    <property type="entry name" value="ThrE_2"/>
</dbReference>
<keyword evidence="3 7" id="KW-0812">Transmembrane</keyword>
<accession>A0A7D5EWC6</accession>
<evidence type="ECO:0000259" key="8">
    <source>
        <dbReference type="Pfam" id="PF06738"/>
    </source>
</evidence>
<evidence type="ECO:0000256" key="5">
    <source>
        <dbReference type="ARBA" id="ARBA00023136"/>
    </source>
</evidence>
<dbReference type="GO" id="GO:0022857">
    <property type="term" value="F:transmembrane transporter activity"/>
    <property type="evidence" value="ECO:0007669"/>
    <property type="project" value="InterPro"/>
</dbReference>
<dbReference type="Proteomes" id="UP000509638">
    <property type="component" value="Chromosome"/>
</dbReference>